<dbReference type="GO" id="GO:0003735">
    <property type="term" value="F:structural constituent of ribosome"/>
    <property type="evidence" value="ECO:0007669"/>
    <property type="project" value="TreeGrafter"/>
</dbReference>
<dbReference type="PANTHER" id="PTHR21026">
    <property type="entry name" value="39S RIBOSOMAL PROTEIN L32, MITOCHONDRIAL"/>
    <property type="match status" value="1"/>
</dbReference>
<keyword evidence="4" id="KW-0496">Mitochondrion</keyword>
<evidence type="ECO:0000256" key="2">
    <source>
        <dbReference type="ARBA" id="ARBA00008560"/>
    </source>
</evidence>
<evidence type="ECO:0000256" key="3">
    <source>
        <dbReference type="ARBA" id="ARBA00022980"/>
    </source>
</evidence>
<dbReference type="EMBL" id="PKMF04000275">
    <property type="protein sequence ID" value="KAK7839833.1"/>
    <property type="molecule type" value="Genomic_DNA"/>
</dbReference>
<organism evidence="6 7">
    <name type="scientific">Quercus suber</name>
    <name type="common">Cork oak</name>
    <dbReference type="NCBI Taxonomy" id="58331"/>
    <lineage>
        <taxon>Eukaryota</taxon>
        <taxon>Viridiplantae</taxon>
        <taxon>Streptophyta</taxon>
        <taxon>Embryophyta</taxon>
        <taxon>Tracheophyta</taxon>
        <taxon>Spermatophyta</taxon>
        <taxon>Magnoliopsida</taxon>
        <taxon>eudicotyledons</taxon>
        <taxon>Gunneridae</taxon>
        <taxon>Pentapetalae</taxon>
        <taxon>rosids</taxon>
        <taxon>fabids</taxon>
        <taxon>Fagales</taxon>
        <taxon>Fagaceae</taxon>
        <taxon>Quercus</taxon>
    </lineage>
</organism>
<evidence type="ECO:0000256" key="5">
    <source>
        <dbReference type="ARBA" id="ARBA00023274"/>
    </source>
</evidence>
<comment type="subcellular location">
    <subcellularLocation>
        <location evidence="1">Mitochondrion</location>
    </subcellularLocation>
</comment>
<dbReference type="GO" id="GO:0005762">
    <property type="term" value="C:mitochondrial large ribosomal subunit"/>
    <property type="evidence" value="ECO:0007669"/>
    <property type="project" value="TreeGrafter"/>
</dbReference>
<dbReference type="PANTHER" id="PTHR21026:SF2">
    <property type="entry name" value="LARGE RIBOSOMAL SUBUNIT PROTEIN BL32M"/>
    <property type="match status" value="1"/>
</dbReference>
<proteinExistence type="inferred from homology"/>
<evidence type="ECO:0000313" key="6">
    <source>
        <dbReference type="EMBL" id="KAK7839833.1"/>
    </source>
</evidence>
<dbReference type="Proteomes" id="UP000237347">
    <property type="component" value="Unassembled WGS sequence"/>
</dbReference>
<evidence type="ECO:0000256" key="1">
    <source>
        <dbReference type="ARBA" id="ARBA00004173"/>
    </source>
</evidence>
<keyword evidence="7" id="KW-1185">Reference proteome</keyword>
<evidence type="ECO:0000313" key="7">
    <source>
        <dbReference type="Proteomes" id="UP000237347"/>
    </source>
</evidence>
<name>A0AAW0KN32_QUESU</name>
<evidence type="ECO:0000256" key="4">
    <source>
        <dbReference type="ARBA" id="ARBA00023128"/>
    </source>
</evidence>
<comment type="similarity">
    <text evidence="2">Belongs to the bacterial ribosomal protein bL32 family.</text>
</comment>
<comment type="caution">
    <text evidence="6">The sequence shown here is derived from an EMBL/GenBank/DDBJ whole genome shotgun (WGS) entry which is preliminary data.</text>
</comment>
<dbReference type="InterPro" id="IPR051991">
    <property type="entry name" value="Mitoribosomal_protein_bL32"/>
</dbReference>
<dbReference type="AlphaFoldDB" id="A0AAW0KN32"/>
<keyword evidence="3" id="KW-0689">Ribosomal protein</keyword>
<keyword evidence="5" id="KW-0687">Ribonucleoprotein</keyword>
<gene>
    <name evidence="6" type="ORF">CFP56_017495</name>
</gene>
<protein>
    <submittedName>
        <fullName evidence="6">Uncharacterized protein</fullName>
    </submittedName>
</protein>
<sequence>MATMLRSTAGTWGNVGFTTLLVRRLSHVMALPPPLDAPIHRELTSPPLVLPESDGSDDGNNIGFGFEFPSFSFGGSMELMAVPKRKELWSGQAATLLLLQRKEGRCRRAKRFIQIIKFSDTNYQTLVDY</sequence>
<reference evidence="6 7" key="1">
    <citation type="journal article" date="2018" name="Sci. Data">
        <title>The draft genome sequence of cork oak.</title>
        <authorList>
            <person name="Ramos A.M."/>
            <person name="Usie A."/>
            <person name="Barbosa P."/>
            <person name="Barros P.M."/>
            <person name="Capote T."/>
            <person name="Chaves I."/>
            <person name="Simoes F."/>
            <person name="Abreu I."/>
            <person name="Carrasquinho I."/>
            <person name="Faro C."/>
            <person name="Guimaraes J.B."/>
            <person name="Mendonca D."/>
            <person name="Nobrega F."/>
            <person name="Rodrigues L."/>
            <person name="Saibo N.J.M."/>
            <person name="Varela M.C."/>
            <person name="Egas C."/>
            <person name="Matos J."/>
            <person name="Miguel C.M."/>
            <person name="Oliveira M.M."/>
            <person name="Ricardo C.P."/>
            <person name="Goncalves S."/>
        </authorList>
    </citation>
    <scope>NUCLEOTIDE SEQUENCE [LARGE SCALE GENOMIC DNA]</scope>
    <source>
        <strain evidence="7">cv. HL8</strain>
    </source>
</reference>
<accession>A0AAW0KN32</accession>